<feature type="domain" description="Methyl-accepting transducer" evidence="5">
    <location>
        <begin position="266"/>
        <end position="502"/>
    </location>
</feature>
<evidence type="ECO:0000259" key="5">
    <source>
        <dbReference type="PROSITE" id="PS50111"/>
    </source>
</evidence>
<dbReference type="RefSeq" id="WP_170020807.1">
    <property type="nucleotide sequence ID" value="NZ_JABCSC020000001.1"/>
</dbReference>
<dbReference type="SMART" id="SM00304">
    <property type="entry name" value="HAMP"/>
    <property type="match status" value="1"/>
</dbReference>
<evidence type="ECO:0000256" key="2">
    <source>
        <dbReference type="ARBA" id="ARBA00029447"/>
    </source>
</evidence>
<dbReference type="InterPro" id="IPR004089">
    <property type="entry name" value="MCPsignal_dom"/>
</dbReference>
<gene>
    <name evidence="7" type="ORF">HJ583_004435</name>
</gene>
<evidence type="ECO:0000256" key="3">
    <source>
        <dbReference type="PROSITE-ProRule" id="PRU00284"/>
    </source>
</evidence>
<dbReference type="PRINTS" id="PR00260">
    <property type="entry name" value="CHEMTRNSDUCR"/>
</dbReference>
<evidence type="ECO:0000313" key="7">
    <source>
        <dbReference type="EMBL" id="NSL54264.1"/>
    </source>
</evidence>
<keyword evidence="4" id="KW-0812">Transmembrane</keyword>
<evidence type="ECO:0000256" key="1">
    <source>
        <dbReference type="ARBA" id="ARBA00023224"/>
    </source>
</evidence>
<dbReference type="EMBL" id="JABCSC020000001">
    <property type="protein sequence ID" value="NSL54264.1"/>
    <property type="molecule type" value="Genomic_DNA"/>
</dbReference>
<evidence type="ECO:0000256" key="4">
    <source>
        <dbReference type="SAM" id="Phobius"/>
    </source>
</evidence>
<keyword evidence="4" id="KW-0472">Membrane</keyword>
<keyword evidence="1 3" id="KW-0807">Transducer</keyword>
<sequence length="538" mass="57302">MRIIHRMLAAPLLCALLMLLLGASSVISINAMGAALRELFEQRFNYVLLLKGLENGLLQSHAEAYSLFTALDGLASEKVAARTAAIDAAIVRTDSQVQAIRTANDIGEAERAVLGEVASGLARYRKAVSTALDMATVDPNMGRSGMQTADDVFREIVRAMSQAIESQTDAARERYESAEADARQALLMTAAILVASLLLSIVTSFFMARRIAIPMADAVRVAGRVADGDLTERIAPQSADEVGQLLMALARMQEGLRIVIGEVQASVRNVEEAAHTMSGVASGVAETVSQQSTSLAGISQMVSGLTESVWSAAERTEAVVQVAHETSQTATCGRDLVLHAAEEVRHIVSTVDGTANSMTALVSSAEEISGFANVIHEIADQTNLLALNAAIEAARAGEGGRGFAVVADEVRKLAEKTATATSQIQRMIEQVQRQAREAAGEMGVARQQVESGVSEVESLRDPLRQLDEGAHRSLENLRELSEVARQQTSASTEIAQRVEQISQSSAISSSAVERGREAAGELEHLARGLTETVARFRC</sequence>
<dbReference type="PANTHER" id="PTHR32089">
    <property type="entry name" value="METHYL-ACCEPTING CHEMOTAXIS PROTEIN MCPB"/>
    <property type="match status" value="1"/>
</dbReference>
<evidence type="ECO:0000313" key="8">
    <source>
        <dbReference type="Proteomes" id="UP000778523"/>
    </source>
</evidence>
<proteinExistence type="inferred from homology"/>
<dbReference type="CDD" id="cd06225">
    <property type="entry name" value="HAMP"/>
    <property type="match status" value="1"/>
</dbReference>
<dbReference type="PROSITE" id="PS50111">
    <property type="entry name" value="CHEMOTAXIS_TRANSDUC_2"/>
    <property type="match status" value="1"/>
</dbReference>
<dbReference type="Proteomes" id="UP000778523">
    <property type="component" value="Unassembled WGS sequence"/>
</dbReference>
<dbReference type="Gene3D" id="1.10.287.950">
    <property type="entry name" value="Methyl-accepting chemotaxis protein"/>
    <property type="match status" value="1"/>
</dbReference>
<dbReference type="Pfam" id="PF12729">
    <property type="entry name" value="4HB_MCP_1"/>
    <property type="match status" value="1"/>
</dbReference>
<dbReference type="InterPro" id="IPR003660">
    <property type="entry name" value="HAMP_dom"/>
</dbReference>
<comment type="caution">
    <text evidence="7">The sequence shown here is derived from an EMBL/GenBank/DDBJ whole genome shotgun (WGS) entry which is preliminary data.</text>
</comment>
<comment type="similarity">
    <text evidence="2">Belongs to the methyl-accepting chemotaxis (MCP) protein family.</text>
</comment>
<organism evidence="7 8">
    <name type="scientific">Uliginosibacterium aquaticum</name>
    <dbReference type="NCBI Taxonomy" id="2731212"/>
    <lineage>
        <taxon>Bacteria</taxon>
        <taxon>Pseudomonadati</taxon>
        <taxon>Pseudomonadota</taxon>
        <taxon>Betaproteobacteria</taxon>
        <taxon>Rhodocyclales</taxon>
        <taxon>Zoogloeaceae</taxon>
        <taxon>Uliginosibacterium</taxon>
    </lineage>
</organism>
<dbReference type="Gene3D" id="6.10.340.10">
    <property type="match status" value="1"/>
</dbReference>
<keyword evidence="8" id="KW-1185">Reference proteome</keyword>
<feature type="transmembrane region" description="Helical" evidence="4">
    <location>
        <begin position="185"/>
        <end position="208"/>
    </location>
</feature>
<reference evidence="7 8" key="1">
    <citation type="submission" date="2020-06" db="EMBL/GenBank/DDBJ databases">
        <title>Draft genome of Uliginosibacterium sp. IMCC34675.</title>
        <authorList>
            <person name="Song J."/>
        </authorList>
    </citation>
    <scope>NUCLEOTIDE SEQUENCE [LARGE SCALE GENOMIC DNA]</scope>
    <source>
        <strain evidence="7 8">IMCC34675</strain>
    </source>
</reference>
<keyword evidence="4" id="KW-1133">Transmembrane helix</keyword>
<dbReference type="Pfam" id="PF00672">
    <property type="entry name" value="HAMP"/>
    <property type="match status" value="1"/>
</dbReference>
<protein>
    <submittedName>
        <fullName evidence="7">Methyl-accepting chemotaxis protein</fullName>
    </submittedName>
</protein>
<dbReference type="SMART" id="SM00283">
    <property type="entry name" value="MA"/>
    <property type="match status" value="1"/>
</dbReference>
<dbReference type="Pfam" id="PF00015">
    <property type="entry name" value="MCPsignal"/>
    <property type="match status" value="1"/>
</dbReference>
<dbReference type="SUPFAM" id="SSF58104">
    <property type="entry name" value="Methyl-accepting chemotaxis protein (MCP) signaling domain"/>
    <property type="match status" value="1"/>
</dbReference>
<dbReference type="PANTHER" id="PTHR32089:SF112">
    <property type="entry name" value="LYSOZYME-LIKE PROTEIN-RELATED"/>
    <property type="match status" value="1"/>
</dbReference>
<dbReference type="InterPro" id="IPR004090">
    <property type="entry name" value="Chemotax_Me-accpt_rcpt"/>
</dbReference>
<name>A0ABX2II02_9RHOO</name>
<accession>A0ABX2II02</accession>
<evidence type="ECO:0000259" key="6">
    <source>
        <dbReference type="PROSITE" id="PS50885"/>
    </source>
</evidence>
<dbReference type="PROSITE" id="PS50885">
    <property type="entry name" value="HAMP"/>
    <property type="match status" value="1"/>
</dbReference>
<feature type="domain" description="HAMP" evidence="6">
    <location>
        <begin position="209"/>
        <end position="261"/>
    </location>
</feature>
<dbReference type="InterPro" id="IPR024478">
    <property type="entry name" value="HlyB_4HB_MCP"/>
</dbReference>